<protein>
    <submittedName>
        <fullName evidence="2">Metallophosphoesterase mpped2</fullName>
    </submittedName>
</protein>
<dbReference type="Pfam" id="PF00149">
    <property type="entry name" value="Metallophos"/>
    <property type="match status" value="1"/>
</dbReference>
<proteinExistence type="predicted"/>
<dbReference type="Proteomes" id="UP001470230">
    <property type="component" value="Unassembled WGS sequence"/>
</dbReference>
<dbReference type="SUPFAM" id="SSF56300">
    <property type="entry name" value="Metallo-dependent phosphatases"/>
    <property type="match status" value="1"/>
</dbReference>
<dbReference type="EMBL" id="JAPFFF010000023">
    <property type="protein sequence ID" value="KAK8852568.1"/>
    <property type="molecule type" value="Genomic_DNA"/>
</dbReference>
<dbReference type="InterPro" id="IPR004843">
    <property type="entry name" value="Calcineurin-like_PHP"/>
</dbReference>
<evidence type="ECO:0000259" key="1">
    <source>
        <dbReference type="Pfam" id="PF00149"/>
    </source>
</evidence>
<organism evidence="2 3">
    <name type="scientific">Tritrichomonas musculus</name>
    <dbReference type="NCBI Taxonomy" id="1915356"/>
    <lineage>
        <taxon>Eukaryota</taxon>
        <taxon>Metamonada</taxon>
        <taxon>Parabasalia</taxon>
        <taxon>Tritrichomonadida</taxon>
        <taxon>Tritrichomonadidae</taxon>
        <taxon>Tritrichomonas</taxon>
    </lineage>
</organism>
<dbReference type="PANTHER" id="PTHR12905:SF0">
    <property type="entry name" value="CALCINEURIN-LIKE PHOSPHOESTERASE DOMAIN-CONTAINING PROTEIN"/>
    <property type="match status" value="1"/>
</dbReference>
<gene>
    <name evidence="2" type="ORF">M9Y10_017556</name>
</gene>
<dbReference type="InterPro" id="IPR029052">
    <property type="entry name" value="Metallo-depent_PP-like"/>
</dbReference>
<dbReference type="Gene3D" id="3.60.21.10">
    <property type="match status" value="1"/>
</dbReference>
<keyword evidence="3" id="KW-1185">Reference proteome</keyword>
<comment type="caution">
    <text evidence="2">The sequence shown here is derived from an EMBL/GenBank/DDBJ whole genome shotgun (WGS) entry which is preliminary data.</text>
</comment>
<reference evidence="2 3" key="1">
    <citation type="submission" date="2024-04" db="EMBL/GenBank/DDBJ databases">
        <title>Tritrichomonas musculus Genome.</title>
        <authorList>
            <person name="Alves-Ferreira E."/>
            <person name="Grigg M."/>
            <person name="Lorenzi H."/>
            <person name="Galac M."/>
        </authorList>
    </citation>
    <scope>NUCLEOTIDE SEQUENCE [LARGE SCALE GENOMIC DNA]</scope>
    <source>
        <strain evidence="2 3">EAF2021</strain>
    </source>
</reference>
<evidence type="ECO:0000313" key="2">
    <source>
        <dbReference type="EMBL" id="KAK8852568.1"/>
    </source>
</evidence>
<sequence length="257" mass="28900">MKYHAQLVSDPGKPKSLDSVRILCISDTHGEHDSLDPSSFPPCDLVIFAGDLSMFGNPSEVSSFKKWFQSINCPNKLLISGNLDLTFDTKNLDHFKDKISHYVKTDVKLETIKPDFLQNADFIYAEHNLVEITISNHPIRIFASPYTPEFMDFGFQYKEKEQAKALWDQIPNDIDVLVTHGPPHNICDKSSSGFHCGCEVLRGAIERVKPALSVFGHIHEAYGTDVFGDTLCCNVALVNQSRKIANKPTYVDLIPYH</sequence>
<dbReference type="InterPro" id="IPR051693">
    <property type="entry name" value="UPF0046_metallophosphoest"/>
</dbReference>
<dbReference type="PANTHER" id="PTHR12905">
    <property type="entry name" value="METALLOPHOSPHOESTERASE"/>
    <property type="match status" value="1"/>
</dbReference>
<evidence type="ECO:0000313" key="3">
    <source>
        <dbReference type="Proteomes" id="UP001470230"/>
    </source>
</evidence>
<name>A0ABR2HU80_9EUKA</name>
<accession>A0ABR2HU80</accession>
<dbReference type="CDD" id="cd07379">
    <property type="entry name" value="MPP_239FB"/>
    <property type="match status" value="1"/>
</dbReference>
<feature type="domain" description="Calcineurin-like phosphoesterase" evidence="1">
    <location>
        <begin position="21"/>
        <end position="220"/>
    </location>
</feature>